<evidence type="ECO:0000256" key="1">
    <source>
        <dbReference type="ARBA" id="ARBA00023239"/>
    </source>
</evidence>
<dbReference type="SUPFAM" id="SSF110857">
    <property type="entry name" value="Gamma-glutamyl cyclotransferase-like"/>
    <property type="match status" value="1"/>
</dbReference>
<evidence type="ECO:0000259" key="2">
    <source>
        <dbReference type="Pfam" id="PF06094"/>
    </source>
</evidence>
<sequence>MKKRYYIAYGSNLNIRQMRMRCPSARIIGTSEIPDYELLFKGSKTGSYLTIEPKEGSRVPVAAWEVSAEDELALDRYEGFPTFYYKKEMLLPIKGIRSGKIRMRNIFVYIMHEDRPFGLPSRFYTSTCMEGYKSFGFDSRYLVEAIKNSRRMCHERNEYHPD</sequence>
<dbReference type="InterPro" id="IPR013024">
    <property type="entry name" value="GGCT-like"/>
</dbReference>
<keyword evidence="1" id="KW-0456">Lyase</keyword>
<dbReference type="PANTHER" id="PTHR12935">
    <property type="entry name" value="GAMMA-GLUTAMYLCYCLOTRANSFERASE"/>
    <property type="match status" value="1"/>
</dbReference>
<dbReference type="CDD" id="cd06661">
    <property type="entry name" value="GGCT_like"/>
    <property type="match status" value="1"/>
</dbReference>
<dbReference type="InterPro" id="IPR017939">
    <property type="entry name" value="G-Glutamylcylcotransferase"/>
</dbReference>
<dbReference type="PANTHER" id="PTHR12935:SF0">
    <property type="entry name" value="GAMMA-GLUTAMYLCYCLOTRANSFERASE"/>
    <property type="match status" value="1"/>
</dbReference>
<organism evidence="3">
    <name type="scientific">Siphoviridae sp. ctVJE9</name>
    <dbReference type="NCBI Taxonomy" id="2825530"/>
    <lineage>
        <taxon>Viruses</taxon>
        <taxon>Duplodnaviria</taxon>
        <taxon>Heunggongvirae</taxon>
        <taxon>Uroviricota</taxon>
        <taxon>Caudoviricetes</taxon>
    </lineage>
</organism>
<reference evidence="3" key="1">
    <citation type="journal article" date="2021" name="Proc. Natl. Acad. Sci. U.S.A.">
        <title>A Catalog of Tens of Thousands of Viruses from Human Metagenomes Reveals Hidden Associations with Chronic Diseases.</title>
        <authorList>
            <person name="Tisza M.J."/>
            <person name="Buck C.B."/>
        </authorList>
    </citation>
    <scope>NUCLEOTIDE SEQUENCE</scope>
    <source>
        <strain evidence="3">CtVJE9</strain>
    </source>
</reference>
<proteinExistence type="predicted"/>
<dbReference type="InterPro" id="IPR036568">
    <property type="entry name" value="GGCT-like_sf"/>
</dbReference>
<feature type="domain" description="Gamma-glutamylcyclotransferase AIG2-like" evidence="2">
    <location>
        <begin position="7"/>
        <end position="113"/>
    </location>
</feature>
<dbReference type="InterPro" id="IPR009288">
    <property type="entry name" value="AIG2-like_dom"/>
</dbReference>
<dbReference type="GO" id="GO:0003839">
    <property type="term" value="F:gamma-glutamylcyclotransferase activity"/>
    <property type="evidence" value="ECO:0007669"/>
    <property type="project" value="InterPro"/>
</dbReference>
<dbReference type="Gene3D" id="3.10.490.10">
    <property type="entry name" value="Gamma-glutamyl cyclotransferase-like"/>
    <property type="match status" value="1"/>
</dbReference>
<dbReference type="EMBL" id="BK015932">
    <property type="protein sequence ID" value="DAF85837.1"/>
    <property type="molecule type" value="Genomic_DNA"/>
</dbReference>
<protein>
    <submittedName>
        <fullName evidence="3">GGCT-like protein</fullName>
    </submittedName>
</protein>
<dbReference type="Pfam" id="PF06094">
    <property type="entry name" value="GGACT"/>
    <property type="match status" value="1"/>
</dbReference>
<name>A0A8S5TUE8_9CAUD</name>
<evidence type="ECO:0000313" key="3">
    <source>
        <dbReference type="EMBL" id="DAF85837.1"/>
    </source>
</evidence>
<accession>A0A8S5TUE8</accession>